<accession>A0AAW1JNX4</accession>
<comment type="caution">
    <text evidence="2">The sequence shown here is derived from an EMBL/GenBank/DDBJ whole genome shotgun (WGS) entry which is preliminary data.</text>
</comment>
<dbReference type="EMBL" id="JBDFQZ010000007">
    <property type="protein sequence ID" value="KAK9705546.1"/>
    <property type="molecule type" value="Genomic_DNA"/>
</dbReference>
<evidence type="ECO:0000259" key="1">
    <source>
        <dbReference type="Pfam" id="PF13966"/>
    </source>
</evidence>
<dbReference type="AlphaFoldDB" id="A0AAW1JNX4"/>
<organism evidence="2 3">
    <name type="scientific">Saponaria officinalis</name>
    <name type="common">Common soapwort</name>
    <name type="synonym">Lychnis saponaria</name>
    <dbReference type="NCBI Taxonomy" id="3572"/>
    <lineage>
        <taxon>Eukaryota</taxon>
        <taxon>Viridiplantae</taxon>
        <taxon>Streptophyta</taxon>
        <taxon>Embryophyta</taxon>
        <taxon>Tracheophyta</taxon>
        <taxon>Spermatophyta</taxon>
        <taxon>Magnoliopsida</taxon>
        <taxon>eudicotyledons</taxon>
        <taxon>Gunneridae</taxon>
        <taxon>Pentapetalae</taxon>
        <taxon>Caryophyllales</taxon>
        <taxon>Caryophyllaceae</taxon>
        <taxon>Caryophylleae</taxon>
        <taxon>Saponaria</taxon>
    </lineage>
</organism>
<dbReference type="InterPro" id="IPR026960">
    <property type="entry name" value="RVT-Znf"/>
</dbReference>
<reference evidence="2" key="1">
    <citation type="submission" date="2024-03" db="EMBL/GenBank/DDBJ databases">
        <title>WGS assembly of Saponaria officinalis var. Norfolk2.</title>
        <authorList>
            <person name="Jenkins J."/>
            <person name="Shu S."/>
            <person name="Grimwood J."/>
            <person name="Barry K."/>
            <person name="Goodstein D."/>
            <person name="Schmutz J."/>
            <person name="Leebens-Mack J."/>
            <person name="Osbourn A."/>
        </authorList>
    </citation>
    <scope>NUCLEOTIDE SEQUENCE [LARGE SCALE GENOMIC DNA]</scope>
    <source>
        <strain evidence="2">JIC</strain>
    </source>
</reference>
<protein>
    <recommendedName>
        <fullName evidence="1">Reverse transcriptase zinc-binding domain-containing protein</fullName>
    </recommendedName>
</protein>
<proteinExistence type="predicted"/>
<dbReference type="PANTHER" id="PTHR33116">
    <property type="entry name" value="REVERSE TRANSCRIPTASE ZINC-BINDING DOMAIN-CONTAINING PROTEIN-RELATED-RELATED"/>
    <property type="match status" value="1"/>
</dbReference>
<dbReference type="PANTHER" id="PTHR33116:SF66">
    <property type="entry name" value="REVERSE TRANSCRIPTASE ZINC-BINDING DOMAIN-CONTAINING PROTEIN"/>
    <property type="match status" value="1"/>
</dbReference>
<gene>
    <name evidence="2" type="ORF">RND81_07G065300</name>
</gene>
<name>A0AAW1JNX4_SAPOF</name>
<dbReference type="Proteomes" id="UP001443914">
    <property type="component" value="Unassembled WGS sequence"/>
</dbReference>
<sequence length="410" mass="47294">MAEKRALDCFASWSGLYANLEKSETYFGGVQPAVRQLIISDSGFTAGTFPFRYLGIPMNTSRLSINDYASLITKFQSYIHHWSSKLLSYAGRIQLINTVLFGLENFWCACILLPKGVIRLINRMCKDLFWNTTDTPHKLIFKSWSSITRPWKEGGFDVREILSWNKALIAKQLWLLHISEGGIWFNWVHKYCLRQNTIWDIHSQDSHSQSLRSVLQHALGLCTVAGAFSLTRAYELFRTRATQVRGAAGLMGRGIVPSHAIITMMALQRKLPTVDAITRRGVIFVNRCVLCMNWQESHSHLFFKWSFSMEVWKSLINWMSMRGRSCSLQQQLCWISRNRKSRHWKAIWFKCSFATAVYHLWNERNCRIFRGTSRTTSQLALFIKYVVAIKCLSSVSSRNYSLVVDALNGL</sequence>
<keyword evidence="3" id="KW-1185">Reference proteome</keyword>
<evidence type="ECO:0000313" key="2">
    <source>
        <dbReference type="EMBL" id="KAK9705546.1"/>
    </source>
</evidence>
<feature type="domain" description="Reverse transcriptase zinc-binding" evidence="1">
    <location>
        <begin position="228"/>
        <end position="312"/>
    </location>
</feature>
<dbReference type="Pfam" id="PF13966">
    <property type="entry name" value="zf-RVT"/>
    <property type="match status" value="1"/>
</dbReference>
<evidence type="ECO:0000313" key="3">
    <source>
        <dbReference type="Proteomes" id="UP001443914"/>
    </source>
</evidence>